<organism evidence="1 2">
    <name type="scientific">Paraburkholderia phymatum (strain DSM 17167 / CIP 108236 / LMG 21445 / STM815)</name>
    <name type="common">Burkholderia phymatum</name>
    <dbReference type="NCBI Taxonomy" id="391038"/>
    <lineage>
        <taxon>Bacteria</taxon>
        <taxon>Pseudomonadati</taxon>
        <taxon>Pseudomonadota</taxon>
        <taxon>Betaproteobacteria</taxon>
        <taxon>Burkholderiales</taxon>
        <taxon>Burkholderiaceae</taxon>
        <taxon>Paraburkholderia</taxon>
    </lineage>
</organism>
<dbReference type="AlphaFoldDB" id="B2JN25"/>
<dbReference type="EMBL" id="CP001044">
    <property type="protein sequence ID" value="ACC72873.1"/>
    <property type="molecule type" value="Genomic_DNA"/>
</dbReference>
<evidence type="ECO:0000313" key="1">
    <source>
        <dbReference type="EMBL" id="ACC72873.1"/>
    </source>
</evidence>
<dbReference type="HOGENOM" id="CLU_582258_0_0_4"/>
<gene>
    <name evidence="1" type="ordered locus">Bphy_3738</name>
</gene>
<dbReference type="OrthoDB" id="9061022at2"/>
<keyword evidence="2" id="KW-1185">Reference proteome</keyword>
<protein>
    <submittedName>
        <fullName evidence="1">Response regulator receiver protein</fullName>
    </submittedName>
</protein>
<dbReference type="InterPro" id="IPR011006">
    <property type="entry name" value="CheY-like_superfamily"/>
</dbReference>
<accession>B2JN25</accession>
<name>B2JN25_PARP8</name>
<dbReference type="Proteomes" id="UP000001192">
    <property type="component" value="Chromosome 2"/>
</dbReference>
<proteinExistence type="predicted"/>
<reference evidence="2" key="1">
    <citation type="journal article" date="2014" name="Stand. Genomic Sci.">
        <title>Complete genome sequence of Burkholderia phymatum STM815(T), a broad host range and efficient nitrogen-fixing symbiont of Mimosa species.</title>
        <authorList>
            <person name="Moulin L."/>
            <person name="Klonowska A."/>
            <person name="Caroline B."/>
            <person name="Booth K."/>
            <person name="Vriezen J.A."/>
            <person name="Melkonian R."/>
            <person name="James E.K."/>
            <person name="Young J.P."/>
            <person name="Bena G."/>
            <person name="Hauser L."/>
            <person name="Land M."/>
            <person name="Kyrpides N."/>
            <person name="Bruce D."/>
            <person name="Chain P."/>
            <person name="Copeland A."/>
            <person name="Pitluck S."/>
            <person name="Woyke T."/>
            <person name="Lizotte-Waniewski M."/>
            <person name="Bristow J."/>
            <person name="Riley M."/>
        </authorList>
    </citation>
    <scope>NUCLEOTIDE SEQUENCE [LARGE SCALE GENOMIC DNA]</scope>
    <source>
        <strain evidence="2">DSM 17167 / CIP 108236 / LMG 21445 / STM815</strain>
    </source>
</reference>
<sequence>MFDAALLRKSFAPTVRQTTSSSSGMSHRSVGVVPCSLVYIEADSAGSPNCTSVDPYCYVEQAITLNRSLKAVGLPALTVATNVAGQVMHYLEKVDADARPHVVQLSPSALTLPKITRFYSAHFKLDMMEQLGATLHEGELLMVLDTDMLALRPVDEELLLRCQTIGVGAFDISDQEFSAYGDARVIGDLETVAGARLQNPRWFGGEILLASAGFIAALVPRAHACFERYTHAIHELNHNGDEAFISAALNLLADEGVPIIDLGAHRVVGRHWSGNTHRDLRWFKGCSLLHLPGCKRLLERQARRQGFSAAHVWRSVVVRHEINRTVWPLRRWVRAQVRHRMRRGAAQPAARVDVLVLDPDAGRLSQLVSRLTSHGVYVMSALSTEEARNEARRLNPRVIVSSSPLGAVDARDLLDTVDARHRPVMIALSTDDARLDWAHWDTWFPGSADPSDVVQAVKQALGSRQPHAS</sequence>
<dbReference type="SUPFAM" id="SSF52172">
    <property type="entry name" value="CheY-like"/>
    <property type="match status" value="1"/>
</dbReference>
<dbReference type="RefSeq" id="WP_012403046.1">
    <property type="nucleotide sequence ID" value="NC_010623.1"/>
</dbReference>
<dbReference type="STRING" id="391038.Bphy_3738"/>
<dbReference type="eggNOG" id="ENOG50345NB">
    <property type="taxonomic scope" value="Bacteria"/>
</dbReference>
<dbReference type="KEGG" id="bph:Bphy_3738"/>
<evidence type="ECO:0000313" key="2">
    <source>
        <dbReference type="Proteomes" id="UP000001192"/>
    </source>
</evidence>